<dbReference type="InterPro" id="IPR020846">
    <property type="entry name" value="MFS_dom"/>
</dbReference>
<evidence type="ECO:0000313" key="10">
    <source>
        <dbReference type="Proteomes" id="UP001316803"/>
    </source>
</evidence>
<feature type="compositionally biased region" description="Basic and acidic residues" evidence="6">
    <location>
        <begin position="561"/>
        <end position="577"/>
    </location>
</feature>
<dbReference type="InterPro" id="IPR011701">
    <property type="entry name" value="MFS"/>
</dbReference>
<feature type="compositionally biased region" description="Polar residues" evidence="6">
    <location>
        <begin position="63"/>
        <end position="83"/>
    </location>
</feature>
<evidence type="ECO:0000256" key="6">
    <source>
        <dbReference type="SAM" id="MobiDB-lite"/>
    </source>
</evidence>
<evidence type="ECO:0000256" key="4">
    <source>
        <dbReference type="ARBA" id="ARBA00022989"/>
    </source>
</evidence>
<feature type="transmembrane region" description="Helical" evidence="7">
    <location>
        <begin position="525"/>
        <end position="548"/>
    </location>
</feature>
<feature type="transmembrane region" description="Helical" evidence="7">
    <location>
        <begin position="379"/>
        <end position="400"/>
    </location>
</feature>
<feature type="region of interest" description="Disordered" evidence="6">
    <location>
        <begin position="1"/>
        <end position="86"/>
    </location>
</feature>
<feature type="compositionally biased region" description="Low complexity" evidence="6">
    <location>
        <begin position="309"/>
        <end position="318"/>
    </location>
</feature>
<feature type="transmembrane region" description="Helical" evidence="7">
    <location>
        <begin position="220"/>
        <end position="245"/>
    </location>
</feature>
<keyword evidence="5 7" id="KW-0472">Membrane</keyword>
<dbReference type="GO" id="GO:0005886">
    <property type="term" value="C:plasma membrane"/>
    <property type="evidence" value="ECO:0007669"/>
    <property type="project" value="TreeGrafter"/>
</dbReference>
<feature type="region of interest" description="Disordered" evidence="6">
    <location>
        <begin position="304"/>
        <end position="325"/>
    </location>
</feature>
<accession>A0AAN8EHK4</accession>
<keyword evidence="10" id="KW-1185">Reference proteome</keyword>
<dbReference type="Proteomes" id="UP001316803">
    <property type="component" value="Unassembled WGS sequence"/>
</dbReference>
<feature type="region of interest" description="Disordered" evidence="6">
    <location>
        <begin position="561"/>
        <end position="631"/>
    </location>
</feature>
<feature type="transmembrane region" description="Helical" evidence="7">
    <location>
        <begin position="185"/>
        <end position="208"/>
    </location>
</feature>
<reference evidence="9 10" key="1">
    <citation type="submission" date="2022-12" db="EMBL/GenBank/DDBJ databases">
        <title>Genomic features and morphological characterization of a novel Knufia sp. strain isolated from spacecraft assembly facility.</title>
        <authorList>
            <person name="Teixeira M."/>
            <person name="Chander A.M."/>
            <person name="Stajich J.E."/>
            <person name="Venkateswaran K."/>
        </authorList>
    </citation>
    <scope>NUCLEOTIDE SEQUENCE [LARGE SCALE GENOMIC DNA]</scope>
    <source>
        <strain evidence="9 10">FJI-L2-BK-P2</strain>
    </source>
</reference>
<feature type="transmembrane region" description="Helical" evidence="7">
    <location>
        <begin position="501"/>
        <end position="519"/>
    </location>
</feature>
<evidence type="ECO:0000256" key="1">
    <source>
        <dbReference type="ARBA" id="ARBA00004141"/>
    </source>
</evidence>
<feature type="transmembrane region" description="Helical" evidence="7">
    <location>
        <begin position="162"/>
        <end position="179"/>
    </location>
</feature>
<dbReference type="PANTHER" id="PTHR23502:SF51">
    <property type="entry name" value="QUINIDINE RESISTANCE PROTEIN 1-RELATED"/>
    <property type="match status" value="1"/>
</dbReference>
<feature type="transmembrane region" description="Helical" evidence="7">
    <location>
        <begin position="460"/>
        <end position="489"/>
    </location>
</feature>
<feature type="transmembrane region" description="Helical" evidence="7">
    <location>
        <begin position="127"/>
        <end position="150"/>
    </location>
</feature>
<evidence type="ECO:0000256" key="2">
    <source>
        <dbReference type="ARBA" id="ARBA00022448"/>
    </source>
</evidence>
<dbReference type="Gene3D" id="1.20.1250.20">
    <property type="entry name" value="MFS general substrate transporter like domains"/>
    <property type="match status" value="1"/>
</dbReference>
<dbReference type="PANTHER" id="PTHR23502">
    <property type="entry name" value="MAJOR FACILITATOR SUPERFAMILY"/>
    <property type="match status" value="1"/>
</dbReference>
<evidence type="ECO:0000313" key="9">
    <source>
        <dbReference type="EMBL" id="KAK5955713.1"/>
    </source>
</evidence>
<comment type="subcellular location">
    <subcellularLocation>
        <location evidence="1">Membrane</location>
        <topology evidence="1">Multi-pass membrane protein</topology>
    </subcellularLocation>
</comment>
<dbReference type="AlphaFoldDB" id="A0AAN8EHK4"/>
<feature type="domain" description="Major facilitator superfamily (MFS) profile" evidence="8">
    <location>
        <begin position="96"/>
        <end position="550"/>
    </location>
</feature>
<dbReference type="GO" id="GO:0022857">
    <property type="term" value="F:transmembrane transporter activity"/>
    <property type="evidence" value="ECO:0007669"/>
    <property type="project" value="InterPro"/>
</dbReference>
<evidence type="ECO:0000256" key="7">
    <source>
        <dbReference type="SAM" id="Phobius"/>
    </source>
</evidence>
<keyword evidence="4 7" id="KW-1133">Transmembrane helix</keyword>
<dbReference type="Pfam" id="PF07690">
    <property type="entry name" value="MFS_1"/>
    <property type="match status" value="1"/>
</dbReference>
<protein>
    <recommendedName>
        <fullName evidence="8">Major facilitator superfamily (MFS) profile domain-containing protein</fullName>
    </recommendedName>
</protein>
<feature type="transmembrane region" description="Helical" evidence="7">
    <location>
        <begin position="435"/>
        <end position="454"/>
    </location>
</feature>
<sequence>MAKDSGSQEPRADGPATRTVARPASTGEADSPESLTSSTDALSSSSTNSQDRTDLEKVATAQDVPSQASPAVQRTNTTASNAPPHSIFTPGQKKFIVFMASWAGFFSPVSANIYFPALNSLAADLNVSITLINLTLTSYMIFQGLAPAFIGSLADTMGRRPAYTVCFVIYIAANIGLALQDSYAALFVLRCLQSTGSSATIAMSSAVVADLATPAERGTYMGFVTAGSLLGPAVGPVLGGVLAQFLGWRSIFWFLTIFAGTFMIIFLIFFPETARSQVGNGSIPPKGWNMSLMNYLAIRKAGSHDNDTPTDATTPPTAQSGKTKLRFPNPLASLKIILDKQTGLLLIYNALVFAAFYDITAIIPSQFARIYHFNDLQIGLSYIPFGFGSMLAALINGQLLDRNFARWCRKLNVQVRKGRDQDLSTFPIERARLEIALPATYFACAMTIIFGWVLDFEGPLAAILVVLFFASFSMTIAFNVTSTLLVDFYPRRPATATAANNLVRCLLGAGATGVVVPMVEGMGRGWTFTFLALVLLVGSPLVWLNLWFGMGWREERRVREARKQQERETRRGGKVEEGVAESGAGDATRKEPPVEGGVSEMAAVAQEEVEQEKRVGGREGLYRARSHDHPH</sequence>
<evidence type="ECO:0000259" key="8">
    <source>
        <dbReference type="PROSITE" id="PS50850"/>
    </source>
</evidence>
<evidence type="ECO:0000256" key="5">
    <source>
        <dbReference type="ARBA" id="ARBA00023136"/>
    </source>
</evidence>
<feature type="compositionally biased region" description="Basic and acidic residues" evidence="6">
    <location>
        <begin position="611"/>
        <end position="631"/>
    </location>
</feature>
<evidence type="ECO:0000256" key="3">
    <source>
        <dbReference type="ARBA" id="ARBA00022692"/>
    </source>
</evidence>
<dbReference type="SUPFAM" id="SSF103473">
    <property type="entry name" value="MFS general substrate transporter"/>
    <property type="match status" value="1"/>
</dbReference>
<dbReference type="CDD" id="cd17323">
    <property type="entry name" value="MFS_Tpo1_MDR_like"/>
    <property type="match status" value="1"/>
</dbReference>
<dbReference type="FunFam" id="1.20.1720.10:FF:000009">
    <property type="entry name" value="MFS multidrug transporter"/>
    <property type="match status" value="1"/>
</dbReference>
<proteinExistence type="predicted"/>
<keyword evidence="3 7" id="KW-0812">Transmembrane</keyword>
<feature type="transmembrane region" description="Helical" evidence="7">
    <location>
        <begin position="95"/>
        <end position="115"/>
    </location>
</feature>
<dbReference type="PROSITE" id="PS50850">
    <property type="entry name" value="MFS"/>
    <property type="match status" value="1"/>
</dbReference>
<feature type="transmembrane region" description="Helical" evidence="7">
    <location>
        <begin position="345"/>
        <end position="367"/>
    </location>
</feature>
<feature type="transmembrane region" description="Helical" evidence="7">
    <location>
        <begin position="251"/>
        <end position="270"/>
    </location>
</feature>
<organism evidence="9 10">
    <name type="scientific">Knufia fluminis</name>
    <dbReference type="NCBI Taxonomy" id="191047"/>
    <lineage>
        <taxon>Eukaryota</taxon>
        <taxon>Fungi</taxon>
        <taxon>Dikarya</taxon>
        <taxon>Ascomycota</taxon>
        <taxon>Pezizomycotina</taxon>
        <taxon>Eurotiomycetes</taxon>
        <taxon>Chaetothyriomycetidae</taxon>
        <taxon>Chaetothyriales</taxon>
        <taxon>Trichomeriaceae</taxon>
        <taxon>Knufia</taxon>
    </lineage>
</organism>
<dbReference type="Gene3D" id="1.20.1720.10">
    <property type="entry name" value="Multidrug resistance protein D"/>
    <property type="match status" value="1"/>
</dbReference>
<keyword evidence="2" id="KW-0813">Transport</keyword>
<gene>
    <name evidence="9" type="ORF">OHC33_003354</name>
</gene>
<comment type="caution">
    <text evidence="9">The sequence shown here is derived from an EMBL/GenBank/DDBJ whole genome shotgun (WGS) entry which is preliminary data.</text>
</comment>
<dbReference type="EMBL" id="JAKLMC020000006">
    <property type="protein sequence ID" value="KAK5955713.1"/>
    <property type="molecule type" value="Genomic_DNA"/>
</dbReference>
<name>A0AAN8EHK4_9EURO</name>
<dbReference type="InterPro" id="IPR036259">
    <property type="entry name" value="MFS_trans_sf"/>
</dbReference>
<feature type="compositionally biased region" description="Low complexity" evidence="6">
    <location>
        <begin position="34"/>
        <end position="49"/>
    </location>
</feature>